<dbReference type="InterPro" id="IPR036388">
    <property type="entry name" value="WH-like_DNA-bd_sf"/>
</dbReference>
<dbReference type="AlphaFoldDB" id="A0A0F9AET4"/>
<organism evidence="1">
    <name type="scientific">marine sediment metagenome</name>
    <dbReference type="NCBI Taxonomy" id="412755"/>
    <lineage>
        <taxon>unclassified sequences</taxon>
        <taxon>metagenomes</taxon>
        <taxon>ecological metagenomes</taxon>
    </lineage>
</organism>
<evidence type="ECO:0000313" key="1">
    <source>
        <dbReference type="EMBL" id="KKK76954.1"/>
    </source>
</evidence>
<accession>A0A0F9AET4</accession>
<dbReference type="Gene3D" id="1.10.10.10">
    <property type="entry name" value="Winged helix-like DNA-binding domain superfamily/Winged helix DNA-binding domain"/>
    <property type="match status" value="1"/>
</dbReference>
<dbReference type="EMBL" id="LAZR01055182">
    <property type="protein sequence ID" value="KKK76954.1"/>
    <property type="molecule type" value="Genomic_DNA"/>
</dbReference>
<reference evidence="1" key="1">
    <citation type="journal article" date="2015" name="Nature">
        <title>Complex archaea that bridge the gap between prokaryotes and eukaryotes.</title>
        <authorList>
            <person name="Spang A."/>
            <person name="Saw J.H."/>
            <person name="Jorgensen S.L."/>
            <person name="Zaremba-Niedzwiedzka K."/>
            <person name="Martijn J."/>
            <person name="Lind A.E."/>
            <person name="van Eijk R."/>
            <person name="Schleper C."/>
            <person name="Guy L."/>
            <person name="Ettema T.J."/>
        </authorList>
    </citation>
    <scope>NUCLEOTIDE SEQUENCE</scope>
</reference>
<gene>
    <name evidence="1" type="ORF">LCGC14_2858460</name>
</gene>
<comment type="caution">
    <text evidence="1">The sequence shown here is derived from an EMBL/GenBank/DDBJ whole genome shotgun (WGS) entry which is preliminary data.</text>
</comment>
<proteinExistence type="predicted"/>
<protein>
    <submittedName>
        <fullName evidence="1">Uncharacterized protein</fullName>
    </submittedName>
</protein>
<name>A0A0F9AET4_9ZZZZ</name>
<sequence length="136" mass="15895">MTKLNQYEMDMDSWDIIEMYPVTKMFTAPYELILDPNLSPTESLILIHIHNTTHRESGWSAITNDVLAELIRVSKSTIQNKISSLKGRKYIMAAKSTATTMRYVRVYYDRLSYVKDYSARLAKRMDHMINRGMNHV</sequence>